<dbReference type="Gramene" id="Pp3c20_3130V3.1">
    <property type="protein sequence ID" value="Pp3c20_3130V3.1"/>
    <property type="gene ID" value="Pp3c20_3130"/>
</dbReference>
<dbReference type="Proteomes" id="UP000006727">
    <property type="component" value="Chromosome 20"/>
</dbReference>
<organism evidence="1">
    <name type="scientific">Physcomitrium patens</name>
    <name type="common">Spreading-leaved earth moss</name>
    <name type="synonym">Physcomitrella patens</name>
    <dbReference type="NCBI Taxonomy" id="3218"/>
    <lineage>
        <taxon>Eukaryota</taxon>
        <taxon>Viridiplantae</taxon>
        <taxon>Streptophyta</taxon>
        <taxon>Embryophyta</taxon>
        <taxon>Bryophyta</taxon>
        <taxon>Bryophytina</taxon>
        <taxon>Bryopsida</taxon>
        <taxon>Funariidae</taxon>
        <taxon>Funariales</taxon>
        <taxon>Funariaceae</taxon>
        <taxon>Physcomitrium</taxon>
    </lineage>
</organism>
<dbReference type="EMBL" id="ABEU02000020">
    <property type="protein sequence ID" value="PNR32702.1"/>
    <property type="molecule type" value="Genomic_DNA"/>
</dbReference>
<proteinExistence type="predicted"/>
<protein>
    <submittedName>
        <fullName evidence="1 2">Uncharacterized protein</fullName>
    </submittedName>
</protein>
<dbReference type="InParanoid" id="A0A2K1ITV2"/>
<accession>A0A2K1ITV2</accession>
<evidence type="ECO:0000313" key="1">
    <source>
        <dbReference type="EMBL" id="PNR32702.1"/>
    </source>
</evidence>
<sequence>MAIFRRAPLGTCDILHWELAISNIGNPTCEPQAGLVSSNDENRFHTAQLIRSYRSIRPHTREDHYEALKAIPPQQLSQRPPGSRPTCQGKLDSACIHSSIIHSLYGWMRICTEDLFLGC</sequence>
<gene>
    <name evidence="1" type="ORF">PHYPA_024644</name>
</gene>
<evidence type="ECO:0000313" key="3">
    <source>
        <dbReference type="Proteomes" id="UP000006727"/>
    </source>
</evidence>
<reference evidence="2" key="3">
    <citation type="submission" date="2020-12" db="UniProtKB">
        <authorList>
            <consortium name="EnsemblPlants"/>
        </authorList>
    </citation>
    <scope>IDENTIFICATION</scope>
</reference>
<reference evidence="1 3" key="1">
    <citation type="journal article" date="2008" name="Science">
        <title>The Physcomitrella genome reveals evolutionary insights into the conquest of land by plants.</title>
        <authorList>
            <person name="Rensing S."/>
            <person name="Lang D."/>
            <person name="Zimmer A."/>
            <person name="Terry A."/>
            <person name="Salamov A."/>
            <person name="Shapiro H."/>
            <person name="Nishiyama T."/>
            <person name="Perroud P.-F."/>
            <person name="Lindquist E."/>
            <person name="Kamisugi Y."/>
            <person name="Tanahashi T."/>
            <person name="Sakakibara K."/>
            <person name="Fujita T."/>
            <person name="Oishi K."/>
            <person name="Shin-I T."/>
            <person name="Kuroki Y."/>
            <person name="Toyoda A."/>
            <person name="Suzuki Y."/>
            <person name="Hashimoto A."/>
            <person name="Yamaguchi K."/>
            <person name="Sugano A."/>
            <person name="Kohara Y."/>
            <person name="Fujiyama A."/>
            <person name="Anterola A."/>
            <person name="Aoki S."/>
            <person name="Ashton N."/>
            <person name="Barbazuk W.B."/>
            <person name="Barker E."/>
            <person name="Bennetzen J."/>
            <person name="Bezanilla M."/>
            <person name="Blankenship R."/>
            <person name="Cho S.H."/>
            <person name="Dutcher S."/>
            <person name="Estelle M."/>
            <person name="Fawcett J.A."/>
            <person name="Gundlach H."/>
            <person name="Hanada K."/>
            <person name="Heyl A."/>
            <person name="Hicks K.A."/>
            <person name="Hugh J."/>
            <person name="Lohr M."/>
            <person name="Mayer K."/>
            <person name="Melkozernov A."/>
            <person name="Murata T."/>
            <person name="Nelson D."/>
            <person name="Pils B."/>
            <person name="Prigge M."/>
            <person name="Reiss B."/>
            <person name="Renner T."/>
            <person name="Rombauts S."/>
            <person name="Rushton P."/>
            <person name="Sanderfoot A."/>
            <person name="Schween G."/>
            <person name="Shiu S.-H."/>
            <person name="Stueber K."/>
            <person name="Theodoulou F.L."/>
            <person name="Tu H."/>
            <person name="Van de Peer Y."/>
            <person name="Verrier P.J."/>
            <person name="Waters E."/>
            <person name="Wood A."/>
            <person name="Yang L."/>
            <person name="Cove D."/>
            <person name="Cuming A."/>
            <person name="Hasebe M."/>
            <person name="Lucas S."/>
            <person name="Mishler D.B."/>
            <person name="Reski R."/>
            <person name="Grigoriev I."/>
            <person name="Quatrano R.S."/>
            <person name="Boore J.L."/>
        </authorList>
    </citation>
    <scope>NUCLEOTIDE SEQUENCE [LARGE SCALE GENOMIC DNA]</scope>
    <source>
        <strain evidence="2 3">cv. Gransden 2004</strain>
    </source>
</reference>
<keyword evidence="3" id="KW-1185">Reference proteome</keyword>
<evidence type="ECO:0000313" key="2">
    <source>
        <dbReference type="EnsemblPlants" id="Pp3c20_3130V3.1"/>
    </source>
</evidence>
<dbReference type="EnsemblPlants" id="Pp3c20_3130V3.1">
    <property type="protein sequence ID" value="Pp3c20_3130V3.1"/>
    <property type="gene ID" value="Pp3c20_3130"/>
</dbReference>
<reference evidence="1 3" key="2">
    <citation type="journal article" date="2018" name="Plant J.">
        <title>The Physcomitrella patens chromosome-scale assembly reveals moss genome structure and evolution.</title>
        <authorList>
            <person name="Lang D."/>
            <person name="Ullrich K.K."/>
            <person name="Murat F."/>
            <person name="Fuchs J."/>
            <person name="Jenkins J."/>
            <person name="Haas F.B."/>
            <person name="Piednoel M."/>
            <person name="Gundlach H."/>
            <person name="Van Bel M."/>
            <person name="Meyberg R."/>
            <person name="Vives C."/>
            <person name="Morata J."/>
            <person name="Symeonidi A."/>
            <person name="Hiss M."/>
            <person name="Muchero W."/>
            <person name="Kamisugi Y."/>
            <person name="Saleh O."/>
            <person name="Blanc G."/>
            <person name="Decker E.L."/>
            <person name="van Gessel N."/>
            <person name="Grimwood J."/>
            <person name="Hayes R.D."/>
            <person name="Graham S.W."/>
            <person name="Gunter L.E."/>
            <person name="McDaniel S.F."/>
            <person name="Hoernstein S.N.W."/>
            <person name="Larsson A."/>
            <person name="Li F.W."/>
            <person name="Perroud P.F."/>
            <person name="Phillips J."/>
            <person name="Ranjan P."/>
            <person name="Rokshar D.S."/>
            <person name="Rothfels C.J."/>
            <person name="Schneider L."/>
            <person name="Shu S."/>
            <person name="Stevenson D.W."/>
            <person name="Thummler F."/>
            <person name="Tillich M."/>
            <person name="Villarreal Aguilar J.C."/>
            <person name="Widiez T."/>
            <person name="Wong G.K."/>
            <person name="Wymore A."/>
            <person name="Zhang Y."/>
            <person name="Zimmer A.D."/>
            <person name="Quatrano R.S."/>
            <person name="Mayer K.F.X."/>
            <person name="Goodstein D."/>
            <person name="Casacuberta J.M."/>
            <person name="Vandepoele K."/>
            <person name="Reski R."/>
            <person name="Cuming A.C."/>
            <person name="Tuskan G.A."/>
            <person name="Maumus F."/>
            <person name="Salse J."/>
            <person name="Schmutz J."/>
            <person name="Rensing S.A."/>
        </authorList>
    </citation>
    <scope>NUCLEOTIDE SEQUENCE [LARGE SCALE GENOMIC DNA]</scope>
    <source>
        <strain evidence="2 3">cv. Gransden 2004</strain>
    </source>
</reference>
<dbReference type="AlphaFoldDB" id="A0A2K1ITV2"/>
<name>A0A2K1ITV2_PHYPA</name>